<reference evidence="3" key="2">
    <citation type="journal article" date="2023" name="MicrobiologyOpen">
        <title>Genomics of the tumorigenes clade of the family Rhizobiaceae and description of Rhizobium rhododendri sp. nov.</title>
        <authorList>
            <person name="Kuzmanovic N."/>
            <person name="diCenzo G.C."/>
            <person name="Bunk B."/>
            <person name="Sproeer C."/>
            <person name="Fruehling A."/>
            <person name="Neumann-Schaal M."/>
            <person name="Overmann J."/>
            <person name="Smalla K."/>
        </authorList>
    </citation>
    <scope>NUCLEOTIDE SEQUENCE [LARGE SCALE GENOMIC DNA]</scope>
    <source>
        <strain evidence="3">1078</strain>
    </source>
</reference>
<feature type="region of interest" description="Disordered" evidence="1">
    <location>
        <begin position="1"/>
        <end position="32"/>
    </location>
</feature>
<proteinExistence type="predicted"/>
<dbReference type="RefSeq" id="WP_133255667.1">
    <property type="nucleotide sequence ID" value="NZ_CP117255.1"/>
</dbReference>
<dbReference type="KEGG" id="rtu:PR017_09665"/>
<protein>
    <submittedName>
        <fullName evidence="2">Uncharacterized protein</fullName>
    </submittedName>
</protein>
<keyword evidence="3" id="KW-1185">Reference proteome</keyword>
<gene>
    <name evidence="2" type="ORF">PR017_09665</name>
</gene>
<evidence type="ECO:0000313" key="3">
    <source>
        <dbReference type="Proteomes" id="UP000249499"/>
    </source>
</evidence>
<evidence type="ECO:0000313" key="2">
    <source>
        <dbReference type="EMBL" id="WFR94116.1"/>
    </source>
</evidence>
<dbReference type="AlphaFoldDB" id="A0AAF1K7J2"/>
<reference evidence="2 3" key="1">
    <citation type="journal article" date="2018" name="Sci. Rep.">
        <title>Rhizobium tumorigenes sp. nov., a novel plant tumorigenic bacterium isolated from cane gall tumors on thornless blackberry.</title>
        <authorList>
            <person name="Kuzmanovi N."/>
            <person name="Smalla K."/>
            <person name="Gronow S."/>
            <person name="PuBawska J."/>
        </authorList>
    </citation>
    <scope>NUCLEOTIDE SEQUENCE [LARGE SCALE GENOMIC DNA]</scope>
    <source>
        <strain evidence="2 3">1078</strain>
    </source>
</reference>
<dbReference type="EMBL" id="CP117255">
    <property type="protein sequence ID" value="WFR94116.1"/>
    <property type="molecule type" value="Genomic_DNA"/>
</dbReference>
<accession>A0AAF1K7J2</accession>
<evidence type="ECO:0000256" key="1">
    <source>
        <dbReference type="SAM" id="MobiDB-lite"/>
    </source>
</evidence>
<name>A0AAF1K7J2_9HYPH</name>
<dbReference type="Proteomes" id="UP000249499">
    <property type="component" value="Chromosome"/>
</dbReference>
<sequence>MKPVRAPAWRAIHQKRQQTAPRDVSEPNSKLDGGHGLLLSAGLQIDTALSTTVGPTLLMAVTSLGKSNLATSMWQTIDNPFGRTLSPVS</sequence>
<organism evidence="2 3">
    <name type="scientific">Rhizobium tumorigenes</name>
    <dbReference type="NCBI Taxonomy" id="2041385"/>
    <lineage>
        <taxon>Bacteria</taxon>
        <taxon>Pseudomonadati</taxon>
        <taxon>Pseudomonadota</taxon>
        <taxon>Alphaproteobacteria</taxon>
        <taxon>Hyphomicrobiales</taxon>
        <taxon>Rhizobiaceae</taxon>
        <taxon>Rhizobium/Agrobacterium group</taxon>
        <taxon>Rhizobium</taxon>
    </lineage>
</organism>